<comment type="caution">
    <text evidence="8">The sequence shown here is derived from an EMBL/GenBank/DDBJ whole genome shotgun (WGS) entry which is preliminary data.</text>
</comment>
<gene>
    <name evidence="8" type="ORF">CUN85_06190</name>
</gene>
<dbReference type="EMBL" id="PGGK01000005">
    <property type="protein sequence ID" value="TGC09415.1"/>
    <property type="molecule type" value="Genomic_DNA"/>
</dbReference>
<evidence type="ECO:0000313" key="8">
    <source>
        <dbReference type="EMBL" id="TGC09415.1"/>
    </source>
</evidence>
<feature type="transmembrane region" description="Helical" evidence="6">
    <location>
        <begin position="405"/>
        <end position="426"/>
    </location>
</feature>
<evidence type="ECO:0000259" key="7">
    <source>
        <dbReference type="Pfam" id="PF00482"/>
    </source>
</evidence>
<dbReference type="Pfam" id="PF00482">
    <property type="entry name" value="T2SSF"/>
    <property type="match status" value="2"/>
</dbReference>
<dbReference type="PANTHER" id="PTHR35402">
    <property type="entry name" value="INTEGRAL MEMBRANE PROTEIN-RELATED"/>
    <property type="match status" value="1"/>
</dbReference>
<feature type="transmembrane region" description="Helical" evidence="6">
    <location>
        <begin position="90"/>
        <end position="114"/>
    </location>
</feature>
<evidence type="ECO:0000256" key="5">
    <source>
        <dbReference type="ARBA" id="ARBA00023136"/>
    </source>
</evidence>
<feature type="domain" description="Type II secretion system protein GspF" evidence="7">
    <location>
        <begin position="140"/>
        <end position="266"/>
    </location>
</feature>
<feature type="domain" description="Type II secretion system protein GspF" evidence="7">
    <location>
        <begin position="444"/>
        <end position="569"/>
    </location>
</feature>
<protein>
    <submittedName>
        <fullName evidence="8">Type II secretion protein F</fullName>
    </submittedName>
</protein>
<sequence>MNIIDSVAHLIFGKYIRDRIGRFQSTRNILRKANMGMLVEQYISQACLMSLAAGLLAALAGTSIGLYFFGDMTLYSIGPWVIPLWINSGFANLFVLLLCTTFFVVAASLTYYVFMSIPEVQANVRSSLINQSLPHTTAYLYALSRGGGLNLLDIMRSITGNYHIYGAAAEEIGYIVKDMDYYGTDLLSALEKASLRTPSQKFKDFIEGLNSIVASGGDITAYLKSKNDQYRLSATKEQKIFFETLGVLAEVYISAFVAGPLFLITILAVLGLVNSGSITILNLIIYLIIPISTAVFVILLSSITGENANLQNIYVREKKLDVFSHVRIRAGPENEEELRRKMRFYEKFISIRNKLFHPFRFLKSSPSYVFAISLPVASLYLMFTIRDYLDSFNITAFKTINTGTLAVIDDHVFIALMILFVPFVIFDEIRNHRVKQIESHIPEFLKNLASINEAGIMLVDAIEMSTKLKIGVLHAEVKRLVNDLSWGTKVDDALKKFEYRIRTEMTRRIITLIIKANEATSDIKSVLTIAAHDAEVQKQLKKERNAEMFVYVFIIYIAFMVFLFIVYILAAYFLPAMPSGTDNIQAGMPLISNFDLEAYTMLFFHAAMIQGFCSGIVAGKMGSGKVHSGIKHSLLMMSLAYIIFTVFI</sequence>
<reference evidence="8 9" key="1">
    <citation type="submission" date="2017-11" db="EMBL/GenBank/DDBJ databases">
        <title>Isolation and Characterization of Methanogenic Archaea from Saline Meromictic Lake at Siberia.</title>
        <authorList>
            <person name="Shen Y."/>
            <person name="Huang H.-H."/>
            <person name="Lai M.-C."/>
            <person name="Chen S.-C."/>
        </authorList>
    </citation>
    <scope>NUCLEOTIDE SEQUENCE [LARGE SCALE GENOMIC DNA]</scope>
    <source>
        <strain evidence="8 9">SY-01</strain>
    </source>
</reference>
<name>A0A4E0PZL8_9EURY</name>
<feature type="transmembrane region" description="Helical" evidence="6">
    <location>
        <begin position="279"/>
        <end position="300"/>
    </location>
</feature>
<feature type="transmembrane region" description="Helical" evidence="6">
    <location>
        <begin position="240"/>
        <end position="273"/>
    </location>
</feature>
<dbReference type="Proteomes" id="UP000297295">
    <property type="component" value="Unassembled WGS sequence"/>
</dbReference>
<evidence type="ECO:0000256" key="6">
    <source>
        <dbReference type="SAM" id="Phobius"/>
    </source>
</evidence>
<evidence type="ECO:0000313" key="9">
    <source>
        <dbReference type="Proteomes" id="UP000297295"/>
    </source>
</evidence>
<dbReference type="Gene3D" id="1.20.81.30">
    <property type="entry name" value="Type II secretion system (T2SS), domain F"/>
    <property type="match status" value="1"/>
</dbReference>
<proteinExistence type="predicted"/>
<evidence type="ECO:0000256" key="4">
    <source>
        <dbReference type="ARBA" id="ARBA00022989"/>
    </source>
</evidence>
<keyword evidence="4 6" id="KW-1133">Transmembrane helix</keyword>
<keyword evidence="3 6" id="KW-0812">Transmembrane</keyword>
<dbReference type="OrthoDB" id="12374at2157"/>
<dbReference type="GO" id="GO:0005886">
    <property type="term" value="C:plasma membrane"/>
    <property type="evidence" value="ECO:0007669"/>
    <property type="project" value="UniProtKB-SubCell"/>
</dbReference>
<dbReference type="InterPro" id="IPR042094">
    <property type="entry name" value="T2SS_GspF_sf"/>
</dbReference>
<feature type="transmembrane region" description="Helical" evidence="6">
    <location>
        <begin position="368"/>
        <end position="385"/>
    </location>
</feature>
<feature type="transmembrane region" description="Helical" evidence="6">
    <location>
        <begin position="548"/>
        <end position="574"/>
    </location>
</feature>
<comment type="subcellular location">
    <subcellularLocation>
        <location evidence="1">Cell membrane</location>
        <topology evidence="1">Multi-pass membrane protein</topology>
    </subcellularLocation>
</comment>
<evidence type="ECO:0000256" key="2">
    <source>
        <dbReference type="ARBA" id="ARBA00022475"/>
    </source>
</evidence>
<keyword evidence="5 6" id="KW-0472">Membrane</keyword>
<feature type="transmembrane region" description="Helical" evidence="6">
    <location>
        <begin position="46"/>
        <end position="70"/>
    </location>
</feature>
<feature type="transmembrane region" description="Helical" evidence="6">
    <location>
        <begin position="630"/>
        <end position="647"/>
    </location>
</feature>
<dbReference type="RefSeq" id="WP_135389454.1">
    <property type="nucleotide sequence ID" value="NZ_PGGK01000005.1"/>
</dbReference>
<dbReference type="InterPro" id="IPR018076">
    <property type="entry name" value="T2SS_GspF_dom"/>
</dbReference>
<dbReference type="PANTHER" id="PTHR35402:SF1">
    <property type="entry name" value="TYPE II SECRETION SYSTEM PROTEIN GSPF DOMAIN-CONTAINING PROTEIN"/>
    <property type="match status" value="1"/>
</dbReference>
<organism evidence="8 9">
    <name type="scientific">Methanolobus halotolerans</name>
    <dbReference type="NCBI Taxonomy" id="2052935"/>
    <lineage>
        <taxon>Archaea</taxon>
        <taxon>Methanobacteriati</taxon>
        <taxon>Methanobacteriota</taxon>
        <taxon>Stenosarchaea group</taxon>
        <taxon>Methanomicrobia</taxon>
        <taxon>Methanosarcinales</taxon>
        <taxon>Methanosarcinaceae</taxon>
        <taxon>Methanolobus</taxon>
    </lineage>
</organism>
<dbReference type="InterPro" id="IPR056569">
    <property type="entry name" value="ArlJ-like"/>
</dbReference>
<keyword evidence="2" id="KW-1003">Cell membrane</keyword>
<evidence type="ECO:0000256" key="3">
    <source>
        <dbReference type="ARBA" id="ARBA00022692"/>
    </source>
</evidence>
<feature type="transmembrane region" description="Helical" evidence="6">
    <location>
        <begin position="598"/>
        <end position="618"/>
    </location>
</feature>
<dbReference type="AlphaFoldDB" id="A0A4E0PZL8"/>
<evidence type="ECO:0000256" key="1">
    <source>
        <dbReference type="ARBA" id="ARBA00004651"/>
    </source>
</evidence>
<accession>A0A4E0PZL8</accession>
<keyword evidence="9" id="KW-1185">Reference proteome</keyword>